<dbReference type="PANTHER" id="PTHR45913:SF19">
    <property type="entry name" value="LOW QUALITY PROTEIN: ZINC FINGER BED DOMAIN-CONTAINING PROTEIN 5-LIKE"/>
    <property type="match status" value="1"/>
</dbReference>
<dbReference type="AlphaFoldDB" id="A0A8J7TC11"/>
<evidence type="ECO:0000313" key="2">
    <source>
        <dbReference type="EMBL" id="MBN3318049.1"/>
    </source>
</evidence>
<evidence type="ECO:0000256" key="1">
    <source>
        <dbReference type="SAM" id="SignalP"/>
    </source>
</evidence>
<accession>A0A8J7TC11</accession>
<feature type="signal peptide" evidence="1">
    <location>
        <begin position="1"/>
        <end position="19"/>
    </location>
</feature>
<keyword evidence="3" id="KW-1185">Reference proteome</keyword>
<reference evidence="2" key="1">
    <citation type="journal article" date="2021" name="Cell">
        <title>Tracing the genetic footprints of vertebrate landing in non-teleost ray-finned fishes.</title>
        <authorList>
            <person name="Bi X."/>
            <person name="Wang K."/>
            <person name="Yang L."/>
            <person name="Pan H."/>
            <person name="Jiang H."/>
            <person name="Wei Q."/>
            <person name="Fang M."/>
            <person name="Yu H."/>
            <person name="Zhu C."/>
            <person name="Cai Y."/>
            <person name="He Y."/>
            <person name="Gan X."/>
            <person name="Zeng H."/>
            <person name="Yu D."/>
            <person name="Zhu Y."/>
            <person name="Jiang H."/>
            <person name="Qiu Q."/>
            <person name="Yang H."/>
            <person name="Zhang Y.E."/>
            <person name="Wang W."/>
            <person name="Zhu M."/>
            <person name="He S."/>
            <person name="Zhang G."/>
        </authorList>
    </citation>
    <scope>NUCLEOTIDE SEQUENCE</scope>
    <source>
        <strain evidence="2">Allg_001</strain>
    </source>
</reference>
<proteinExistence type="predicted"/>
<comment type="caution">
    <text evidence="2">The sequence shown here is derived from an EMBL/GenBank/DDBJ whole genome shotgun (WGS) entry which is preliminary data.</text>
</comment>
<name>A0A8J7TC11_ATRSP</name>
<protein>
    <submittedName>
        <fullName evidence="2">ZBED5 protein</fullName>
    </submittedName>
</protein>
<keyword evidence="1" id="KW-0732">Signal</keyword>
<sequence length="201" mass="22629">MPRVLIFLFCKLLPTRTTGKHIFQLLNEFIEENGIGWKKCIRVCTDGARAMTGEVDCSIHCETLAVKKIPEDLKSVSLQMFLHDQQSPLASLFDDPVWLVKLAYLADIICTHMVWHFGAAVCDVIAVHLLSLEEQFSEYFPVEATPELTIYLCEKGFSALNAINTKCCNKMDAEPDLRLNLTALIPDIARLSLIKQAHPSH</sequence>
<dbReference type="PANTHER" id="PTHR45913">
    <property type="entry name" value="EPM2A-INTERACTING PROTEIN 1"/>
    <property type="match status" value="1"/>
</dbReference>
<gene>
    <name evidence="2" type="primary">Zbed5_24</name>
    <name evidence="2" type="ORF">GTO95_0006183</name>
</gene>
<feature type="chain" id="PRO_5035247275" evidence="1">
    <location>
        <begin position="20"/>
        <end position="201"/>
    </location>
</feature>
<feature type="non-terminal residue" evidence="2">
    <location>
        <position position="201"/>
    </location>
</feature>
<organism evidence="2 3">
    <name type="scientific">Atractosteus spatula</name>
    <name type="common">Alligator gar</name>
    <name type="synonym">Lepisosteus spatula</name>
    <dbReference type="NCBI Taxonomy" id="7917"/>
    <lineage>
        <taxon>Eukaryota</taxon>
        <taxon>Metazoa</taxon>
        <taxon>Chordata</taxon>
        <taxon>Craniata</taxon>
        <taxon>Vertebrata</taxon>
        <taxon>Euteleostomi</taxon>
        <taxon>Actinopterygii</taxon>
        <taxon>Neopterygii</taxon>
        <taxon>Holostei</taxon>
        <taxon>Semionotiformes</taxon>
        <taxon>Lepisosteidae</taxon>
        <taxon>Atractosteus</taxon>
    </lineage>
</organism>
<dbReference type="Proteomes" id="UP000736164">
    <property type="component" value="Unassembled WGS sequence"/>
</dbReference>
<dbReference type="EMBL" id="JAAWVO010037909">
    <property type="protein sequence ID" value="MBN3318049.1"/>
    <property type="molecule type" value="Genomic_DNA"/>
</dbReference>
<evidence type="ECO:0000313" key="3">
    <source>
        <dbReference type="Proteomes" id="UP000736164"/>
    </source>
</evidence>
<feature type="non-terminal residue" evidence="2">
    <location>
        <position position="1"/>
    </location>
</feature>